<organism evidence="2 3">
    <name type="scientific">Tritrichomonas musculus</name>
    <dbReference type="NCBI Taxonomy" id="1915356"/>
    <lineage>
        <taxon>Eukaryota</taxon>
        <taxon>Metamonada</taxon>
        <taxon>Parabasalia</taxon>
        <taxon>Tritrichomonadida</taxon>
        <taxon>Tritrichomonadidae</taxon>
        <taxon>Tritrichomonas</taxon>
    </lineage>
</organism>
<gene>
    <name evidence="2" type="ORF">M9Y10_026827</name>
</gene>
<comment type="caution">
    <text evidence="2">The sequence shown here is derived from an EMBL/GenBank/DDBJ whole genome shotgun (WGS) entry which is preliminary data.</text>
</comment>
<evidence type="ECO:0000313" key="3">
    <source>
        <dbReference type="Proteomes" id="UP001470230"/>
    </source>
</evidence>
<accession>A0ABR2H6P4</accession>
<feature type="region of interest" description="Disordered" evidence="1">
    <location>
        <begin position="553"/>
        <end position="584"/>
    </location>
</feature>
<evidence type="ECO:0008006" key="4">
    <source>
        <dbReference type="Google" id="ProtNLM"/>
    </source>
</evidence>
<dbReference type="EMBL" id="JAPFFF010000040">
    <property type="protein sequence ID" value="KAK8841875.1"/>
    <property type="molecule type" value="Genomic_DNA"/>
</dbReference>
<evidence type="ECO:0000313" key="2">
    <source>
        <dbReference type="EMBL" id="KAK8841875.1"/>
    </source>
</evidence>
<feature type="compositionally biased region" description="Basic and acidic residues" evidence="1">
    <location>
        <begin position="566"/>
        <end position="584"/>
    </location>
</feature>
<name>A0ABR2H6P4_9EUKA</name>
<protein>
    <recommendedName>
        <fullName evidence="4">EF-hand domain-containing protein</fullName>
    </recommendedName>
</protein>
<reference evidence="2 3" key="1">
    <citation type="submission" date="2024-04" db="EMBL/GenBank/DDBJ databases">
        <title>Tritrichomonas musculus Genome.</title>
        <authorList>
            <person name="Alves-Ferreira E."/>
            <person name="Grigg M."/>
            <person name="Lorenzi H."/>
            <person name="Galac M."/>
        </authorList>
    </citation>
    <scope>NUCLEOTIDE SEQUENCE [LARGE SCALE GENOMIC DNA]</scope>
    <source>
        <strain evidence="2 3">EAF2021</strain>
    </source>
</reference>
<dbReference type="Proteomes" id="UP001470230">
    <property type="component" value="Unassembled WGS sequence"/>
</dbReference>
<evidence type="ECO:0000256" key="1">
    <source>
        <dbReference type="SAM" id="MobiDB-lite"/>
    </source>
</evidence>
<keyword evidence="3" id="KW-1185">Reference proteome</keyword>
<proteinExistence type="predicted"/>
<sequence>MYKECFLYSSEIICNKPTAKEIYLHSKDAKVLVSKKIPHFAYFQVPYQFERKWIFYANDIPITMTSNYLMSVPFYKLQSLLVNSRMDENSNVYATNQEISHALSDFLALFSNCNDNISGNTDDDDDIVFFFKVISKNFPFNHFSSTYDKMYHKFIIQKSNLANVESQIEKSFMHFLLAVRPNGKPNSKPLFNFTKSFLIHFPQLIYSSYYQAHHKFVLAGFKYILEYLHNDNEWGPYSVLSFLLFRFEKGQIQSYSLNAYDIDQNPEPFFDRQNLECVEDCTTAFGKLSLVWCYNPCFHNEFIKLAKSIDANNGRKINQKDLINIILCRVCNEEENEFIRVNISDYSSFLKFIQVISPETNRFQLLTEVYNAYTSTNSDKSKLISFQFKIFCENEIKGQLRQPPEKLRWYSVLNEEKKIKLNRNLRDVYSDIEVFNQNSSYSKNDDHFELNKKHQICKCSNNKKNLSNDSEKRNANIHHFNLVDDTINDIDYLDPLDDDEMNIDNFKKRQVMKNIFNQTEIEFIKDHEINETSNWSPFNIKILSKFSFDTEDDQFNTKTDSQEDQNDTKSQEVTTSKEKSFPMK</sequence>